<evidence type="ECO:0000313" key="2">
    <source>
        <dbReference type="EMBL" id="MFD0861912.1"/>
    </source>
</evidence>
<evidence type="ECO:0000256" key="1">
    <source>
        <dbReference type="SAM" id="Phobius"/>
    </source>
</evidence>
<gene>
    <name evidence="2" type="ORF">ACFQ1M_06815</name>
</gene>
<feature type="transmembrane region" description="Helical" evidence="1">
    <location>
        <begin position="32"/>
        <end position="49"/>
    </location>
</feature>
<dbReference type="RefSeq" id="WP_386405829.1">
    <property type="nucleotide sequence ID" value="NZ_JBHTJH010000004.1"/>
</dbReference>
<keyword evidence="1" id="KW-0472">Membrane</keyword>
<organism evidence="2 3">
    <name type="scientific">Sungkyunkwania multivorans</name>
    <dbReference type="NCBI Taxonomy" id="1173618"/>
    <lineage>
        <taxon>Bacteria</taxon>
        <taxon>Pseudomonadati</taxon>
        <taxon>Bacteroidota</taxon>
        <taxon>Flavobacteriia</taxon>
        <taxon>Flavobacteriales</taxon>
        <taxon>Flavobacteriaceae</taxon>
        <taxon>Sungkyunkwania</taxon>
    </lineage>
</organism>
<reference evidence="3" key="1">
    <citation type="journal article" date="2019" name="Int. J. Syst. Evol. Microbiol.">
        <title>The Global Catalogue of Microorganisms (GCM) 10K type strain sequencing project: providing services to taxonomists for standard genome sequencing and annotation.</title>
        <authorList>
            <consortium name="The Broad Institute Genomics Platform"/>
            <consortium name="The Broad Institute Genome Sequencing Center for Infectious Disease"/>
            <person name="Wu L."/>
            <person name="Ma J."/>
        </authorList>
    </citation>
    <scope>NUCLEOTIDE SEQUENCE [LARGE SCALE GENOMIC DNA]</scope>
    <source>
        <strain evidence="3">CCUG 62952</strain>
    </source>
</reference>
<proteinExistence type="predicted"/>
<evidence type="ECO:0000313" key="3">
    <source>
        <dbReference type="Proteomes" id="UP001596978"/>
    </source>
</evidence>
<keyword evidence="1" id="KW-0812">Transmembrane</keyword>
<accession>A0ABW3CXK1</accession>
<protein>
    <submittedName>
        <fullName evidence="2">Uncharacterized protein</fullName>
    </submittedName>
</protein>
<sequence>MLIALTIAMEAAAETWKVCKKKKGSALLREPFKIVVLVIFGTITVALITNNQITKAKNGTLSLT</sequence>
<name>A0ABW3CXK1_9FLAO</name>
<comment type="caution">
    <text evidence="2">The sequence shown here is derived from an EMBL/GenBank/DDBJ whole genome shotgun (WGS) entry which is preliminary data.</text>
</comment>
<dbReference type="Proteomes" id="UP001596978">
    <property type="component" value="Unassembled WGS sequence"/>
</dbReference>
<keyword evidence="1" id="KW-1133">Transmembrane helix</keyword>
<keyword evidence="3" id="KW-1185">Reference proteome</keyword>
<dbReference type="EMBL" id="JBHTJH010000004">
    <property type="protein sequence ID" value="MFD0861912.1"/>
    <property type="molecule type" value="Genomic_DNA"/>
</dbReference>